<evidence type="ECO:0000256" key="2">
    <source>
        <dbReference type="ARBA" id="ARBA00005389"/>
    </source>
</evidence>
<evidence type="ECO:0000256" key="6">
    <source>
        <dbReference type="RuleBase" id="RU364146"/>
    </source>
</evidence>
<evidence type="ECO:0000256" key="1">
    <source>
        <dbReference type="ARBA" id="ARBA00004123"/>
    </source>
</evidence>
<protein>
    <recommendedName>
        <fullName evidence="6">Mediator of RNA polymerase II transcription subunit 10</fullName>
    </recommendedName>
    <alternativeName>
        <fullName evidence="6">Mediator complex subunit 10</fullName>
    </alternativeName>
</protein>
<dbReference type="InterPro" id="IPR019145">
    <property type="entry name" value="Mediator_Med10"/>
</dbReference>
<dbReference type="Pfam" id="PF09748">
    <property type="entry name" value="Med10"/>
    <property type="match status" value="1"/>
</dbReference>
<dbReference type="GO" id="GO:0003712">
    <property type="term" value="F:transcription coregulator activity"/>
    <property type="evidence" value="ECO:0007669"/>
    <property type="project" value="InterPro"/>
</dbReference>
<keyword evidence="8" id="KW-1185">Reference proteome</keyword>
<comment type="function">
    <text evidence="6">Component of the Mediator complex, a coactivator involved in the regulated transcription of nearly all RNA polymerase II-dependent genes. Mediator functions as a bridge to convey information from gene-specific regulatory proteins to the basal RNA polymerase II transcription machinery. Mediator is recruited to promoters by direct interactions with regulatory proteins and serves as a scaffold for the assembly of a functional preinitiation complex with RNA polymerase II and the general transcription factors.</text>
</comment>
<dbReference type="AlphaFoldDB" id="A0A8J6BEL3"/>
<dbReference type="Proteomes" id="UP000717585">
    <property type="component" value="Unassembled WGS sequence"/>
</dbReference>
<evidence type="ECO:0000256" key="5">
    <source>
        <dbReference type="ARBA" id="ARBA00023242"/>
    </source>
</evidence>
<reference evidence="7" key="1">
    <citation type="submission" date="2021-05" db="EMBL/GenBank/DDBJ databases">
        <title>A free-living protist that lacks canonical eukaryotic 1 DNA replication and segregation systems.</title>
        <authorList>
            <person name="Salas-Leiva D.E."/>
            <person name="Tromer E.C."/>
            <person name="Curtis B.A."/>
            <person name="Jerlstrom-Hultqvist J."/>
            <person name="Kolisko M."/>
            <person name="Yi Z."/>
            <person name="Salas-Leiva J.S."/>
            <person name="Gallot-Lavallee L."/>
            <person name="Kops G.J.P.L."/>
            <person name="Archibald J.M."/>
            <person name="Simpson A.G.B."/>
            <person name="Roger A.J."/>
        </authorList>
    </citation>
    <scope>NUCLEOTIDE SEQUENCE</scope>
    <source>
        <strain evidence="7">BICM</strain>
    </source>
</reference>
<sequence length="139" mass="15988">MASNEDARLRQRMRQLHRLQQDVENASESAAKVKEFIRSGTTQQMPDGTEATDLQSSVRGFLDTLSTVRRHASSLDRDIPQMSKAMFRSVLGYIDRGEDPDQYMLNQYTEFLRVNMEANGRMEALATLKEAMEEEIKLR</sequence>
<keyword evidence="4 6" id="KW-0804">Transcription</keyword>
<evidence type="ECO:0000256" key="3">
    <source>
        <dbReference type="ARBA" id="ARBA00023015"/>
    </source>
</evidence>
<dbReference type="GO" id="GO:0006357">
    <property type="term" value="P:regulation of transcription by RNA polymerase II"/>
    <property type="evidence" value="ECO:0007669"/>
    <property type="project" value="InterPro"/>
</dbReference>
<dbReference type="GO" id="GO:0016592">
    <property type="term" value="C:mediator complex"/>
    <property type="evidence" value="ECO:0007669"/>
    <property type="project" value="InterPro"/>
</dbReference>
<accession>A0A8J6BEL3</accession>
<comment type="subunit">
    <text evidence="6">Component of the Mediator complex.</text>
</comment>
<evidence type="ECO:0000313" key="7">
    <source>
        <dbReference type="EMBL" id="KAG9395832.1"/>
    </source>
</evidence>
<name>A0A8J6BEL3_9EUKA</name>
<gene>
    <name evidence="6" type="primary">MED10</name>
    <name evidence="7" type="ORF">J8273_2744</name>
</gene>
<proteinExistence type="inferred from homology"/>
<comment type="similarity">
    <text evidence="2 6">Belongs to the Mediator complex subunit 10 family.</text>
</comment>
<dbReference type="EMBL" id="JAHDYR010000008">
    <property type="protein sequence ID" value="KAG9395832.1"/>
    <property type="molecule type" value="Genomic_DNA"/>
</dbReference>
<comment type="subcellular location">
    <subcellularLocation>
        <location evidence="1 6">Nucleus</location>
    </subcellularLocation>
</comment>
<keyword evidence="6" id="KW-0010">Activator</keyword>
<organism evidence="7 8">
    <name type="scientific">Carpediemonas membranifera</name>
    <dbReference type="NCBI Taxonomy" id="201153"/>
    <lineage>
        <taxon>Eukaryota</taxon>
        <taxon>Metamonada</taxon>
        <taxon>Carpediemonas-like organisms</taxon>
        <taxon>Carpediemonas</taxon>
    </lineage>
</organism>
<keyword evidence="5 6" id="KW-0539">Nucleus</keyword>
<comment type="caution">
    <text evidence="7">The sequence shown here is derived from an EMBL/GenBank/DDBJ whole genome shotgun (WGS) entry which is preliminary data.</text>
</comment>
<evidence type="ECO:0000256" key="4">
    <source>
        <dbReference type="ARBA" id="ARBA00023163"/>
    </source>
</evidence>
<keyword evidence="3 6" id="KW-0805">Transcription regulation</keyword>
<evidence type="ECO:0000313" key="8">
    <source>
        <dbReference type="Proteomes" id="UP000717585"/>
    </source>
</evidence>